<sequence>MLPYLLVLSLVIFWIVLEKKSLNRTSFWLPLIILTLFAGARSYRVGTDTGNYTRNFNSQLNVEYFRFNEDIEFGYQVLEYALLSVTSSYFWLLTITSLIIVYCYLKSIKRYSVNYWFSVFLFITLGVYTFFFNGLRQGLAMAIFTLAVPYLLEKRLIPYLLVCAVASLFHVTALFIIPFYFIVNLRVRPVYKILATFLGSLLVSGVLVSYISSTNDRYENYAKASEEAGGFLTLGFYTVLMLLIMLVSYVYKIKDENFQKLITFYASGVVFIIPLAMLGTSPSGPQRLLAYFTWTLILILPVMLKKINNIYLYIASVLLFLTYFMLTTSRFSNLSPYILNPIFEVF</sequence>
<keyword evidence="1" id="KW-1133">Transmembrane helix</keyword>
<reference evidence="2 3" key="1">
    <citation type="submission" date="2018-06" db="EMBL/GenBank/DDBJ databases">
        <title>Genomic Encyclopedia of Type Strains, Phase III (KMG-III): the genomes of soil and plant-associated and newly described type strains.</title>
        <authorList>
            <person name="Whitman W."/>
        </authorList>
    </citation>
    <scope>NUCLEOTIDE SEQUENCE [LARGE SCALE GENOMIC DNA]</scope>
    <source>
        <strain evidence="2 3">CECT 5889</strain>
    </source>
</reference>
<proteinExistence type="predicted"/>
<gene>
    <name evidence="2" type="ORF">DFP82_10280</name>
</gene>
<feature type="transmembrane region" description="Helical" evidence="1">
    <location>
        <begin position="310"/>
        <end position="326"/>
    </location>
</feature>
<keyword evidence="1" id="KW-0812">Transmembrane</keyword>
<feature type="transmembrane region" description="Helical" evidence="1">
    <location>
        <begin position="231"/>
        <end position="250"/>
    </location>
</feature>
<evidence type="ECO:0000313" key="3">
    <source>
        <dbReference type="Proteomes" id="UP000247746"/>
    </source>
</evidence>
<dbReference type="GO" id="GO:0016740">
    <property type="term" value="F:transferase activity"/>
    <property type="evidence" value="ECO:0007669"/>
    <property type="project" value="UniProtKB-KW"/>
</dbReference>
<feature type="transmembrane region" description="Helical" evidence="1">
    <location>
        <begin position="88"/>
        <end position="105"/>
    </location>
</feature>
<name>A0A2V4V2J7_9GAMM</name>
<evidence type="ECO:0000313" key="2">
    <source>
        <dbReference type="EMBL" id="PYE40121.1"/>
    </source>
</evidence>
<keyword evidence="2" id="KW-0808">Transferase</keyword>
<keyword evidence="3" id="KW-1185">Reference proteome</keyword>
<evidence type="ECO:0000256" key="1">
    <source>
        <dbReference type="SAM" id="Phobius"/>
    </source>
</evidence>
<accession>A0A2V4V2J7</accession>
<feature type="transmembrane region" description="Helical" evidence="1">
    <location>
        <begin position="262"/>
        <end position="281"/>
    </location>
</feature>
<dbReference type="InterPro" id="IPR049458">
    <property type="entry name" value="EpsG-like"/>
</dbReference>
<dbReference type="EMBL" id="QJSU01000002">
    <property type="protein sequence ID" value="PYE40121.1"/>
    <property type="molecule type" value="Genomic_DNA"/>
</dbReference>
<keyword evidence="1" id="KW-0472">Membrane</keyword>
<dbReference type="AlphaFoldDB" id="A0A2V4V2J7"/>
<feature type="transmembrane region" description="Helical" evidence="1">
    <location>
        <begin position="159"/>
        <end position="183"/>
    </location>
</feature>
<protein>
    <submittedName>
        <fullName evidence="2">EpsG-like putative glucosyltransferase</fullName>
    </submittedName>
</protein>
<feature type="transmembrane region" description="Helical" evidence="1">
    <location>
        <begin position="288"/>
        <end position="304"/>
    </location>
</feature>
<feature type="transmembrane region" description="Helical" evidence="1">
    <location>
        <begin position="189"/>
        <end position="211"/>
    </location>
</feature>
<dbReference type="RefSeq" id="WP_110922305.1">
    <property type="nucleotide sequence ID" value="NZ_QJSU01000002.1"/>
</dbReference>
<dbReference type="OrthoDB" id="6154241at2"/>
<organism evidence="2 3">
    <name type="scientific">Psychrobacter fozii</name>
    <dbReference type="NCBI Taxonomy" id="198480"/>
    <lineage>
        <taxon>Bacteria</taxon>
        <taxon>Pseudomonadati</taxon>
        <taxon>Pseudomonadota</taxon>
        <taxon>Gammaproteobacteria</taxon>
        <taxon>Moraxellales</taxon>
        <taxon>Moraxellaceae</taxon>
        <taxon>Psychrobacter</taxon>
    </lineage>
</organism>
<feature type="transmembrane region" description="Helical" evidence="1">
    <location>
        <begin position="112"/>
        <end position="131"/>
    </location>
</feature>
<dbReference type="Proteomes" id="UP000247746">
    <property type="component" value="Unassembled WGS sequence"/>
</dbReference>
<dbReference type="Pfam" id="PF14897">
    <property type="entry name" value="EpsG"/>
    <property type="match status" value="1"/>
</dbReference>
<comment type="caution">
    <text evidence="2">The sequence shown here is derived from an EMBL/GenBank/DDBJ whole genome shotgun (WGS) entry which is preliminary data.</text>
</comment>